<sequence length="665" mass="78190">MSDALQFCHHKEGASSPVRQLADVYWNWRLKIRPEFATLTGCHVYDDQLDCHTLETYDDMKKQGEEFLRQLNYLDESDMDAEDWTNYVILKQELSMFLSGIEFKGYLLCLNSLEDGRFYFARVINRMTFENEGDYTKLLSRYEKFPEQMKWFIQLLKQGIKEGMTHHVNCVKGMVENNEKFSLSDPKDTAFYTPFQKLAELTNIPKNRKEEIKSQGIHLVVNNIQEPFKTLVDFLKNEYFHHLRTNIGSSALPNGKAFYEESLKFHITCDLSAEVVHNIGFREVKRIKENMHRVMKQVGFQGDIKSFFECLRNDKRFYFKTKNELLEGYGKIVKQVKQVLPKYFKSIPNVEMRPKFEMMSLCLHEAEPGHHLQSSYSVLMDYLPGFRRFKDDRFYGIVPSRFPMHTGYIEKQCEEFLRQLKCLDESDMDVEDWANYIILKHELNMFLSGIEFKGYLLCFNSLEDGRSHFARVISRMTFENESDYNKLLSRYETFPEQKGMVENNEKFSLSDPKDTAFYRPFKKLAELTNVLKDRKEEINSQGIHLIVNNIQESFKTLVDFLKNEYFHHLRANIGSSALPNGKAFYEESLKFHITCDLSAEEVHNIGFREVKRIKKNMHQTINKTTLAAALTGKIFGYKNCYNAWGTIQGHQYVTSYGAESFEMQD</sequence>
<evidence type="ECO:0000313" key="2">
    <source>
        <dbReference type="RefSeq" id="XP_006811762.1"/>
    </source>
</evidence>
<proteinExistence type="predicted"/>
<evidence type="ECO:0000313" key="1">
    <source>
        <dbReference type="Proteomes" id="UP000694865"/>
    </source>
</evidence>
<dbReference type="RefSeq" id="XP_006811762.1">
    <property type="nucleotide sequence ID" value="XM_006811699.1"/>
</dbReference>
<dbReference type="GeneID" id="102803667"/>
<dbReference type="Proteomes" id="UP000694865">
    <property type="component" value="Unplaced"/>
</dbReference>
<dbReference type="InterPro" id="IPR010281">
    <property type="entry name" value="DUF885"/>
</dbReference>
<keyword evidence="1" id="KW-1185">Reference proteome</keyword>
<reference evidence="2" key="1">
    <citation type="submission" date="2025-08" db="UniProtKB">
        <authorList>
            <consortium name="RefSeq"/>
        </authorList>
    </citation>
    <scope>IDENTIFICATION</scope>
    <source>
        <tissue evidence="2">Testes</tissue>
    </source>
</reference>
<gene>
    <name evidence="2" type="primary">LOC102803667</name>
</gene>
<organism evidence="1 2">
    <name type="scientific">Saccoglossus kowalevskii</name>
    <name type="common">Acorn worm</name>
    <dbReference type="NCBI Taxonomy" id="10224"/>
    <lineage>
        <taxon>Eukaryota</taxon>
        <taxon>Metazoa</taxon>
        <taxon>Hemichordata</taxon>
        <taxon>Enteropneusta</taxon>
        <taxon>Harrimaniidae</taxon>
        <taxon>Saccoglossus</taxon>
    </lineage>
</organism>
<dbReference type="Pfam" id="PF05960">
    <property type="entry name" value="DUF885"/>
    <property type="match status" value="2"/>
</dbReference>
<dbReference type="PANTHER" id="PTHR33361:SF2">
    <property type="entry name" value="DUF885 DOMAIN-CONTAINING PROTEIN"/>
    <property type="match status" value="1"/>
</dbReference>
<accession>A0ABM0LVH1</accession>
<dbReference type="PANTHER" id="PTHR33361">
    <property type="entry name" value="GLR0591 PROTEIN"/>
    <property type="match status" value="1"/>
</dbReference>
<name>A0ABM0LVH1_SACKO</name>
<protein>
    <submittedName>
        <fullName evidence="2">Uncharacterized protein LOC102803667</fullName>
    </submittedName>
</protein>